<evidence type="ECO:0000313" key="2">
    <source>
        <dbReference type="EMBL" id="SPO04796.1"/>
    </source>
</evidence>
<gene>
    <name evidence="2" type="ORF">DNG_07481</name>
</gene>
<protein>
    <submittedName>
        <fullName evidence="2">Uncharacterized protein</fullName>
    </submittedName>
</protein>
<dbReference type="Proteomes" id="UP001187682">
    <property type="component" value="Unassembled WGS sequence"/>
</dbReference>
<name>A0AAE8N1Q6_9PEZI</name>
<dbReference type="EMBL" id="ONZQ02000011">
    <property type="protein sequence ID" value="SPO04796.1"/>
    <property type="molecule type" value="Genomic_DNA"/>
</dbReference>
<feature type="compositionally biased region" description="Polar residues" evidence="1">
    <location>
        <begin position="22"/>
        <end position="33"/>
    </location>
</feature>
<sequence length="205" mass="22990">MRPARSLGKPRVSYRDVWPVHGSSSDGHNTLPSNEKDGGISSLTSKPSDVETLGEDDGSVRNWLRFTGYYDKQIRAAVEKAIVQYQLFEKEAETRLTALDEDRARQVAALKEERLAFQHKIGAFILPPALAPSTSPPQRQSTTVFCSERTRKASRVDIPDRANATRRATDSPVPTTDSIPGHEKIFFMLKTDNYDRLLICTKEDI</sequence>
<feature type="region of interest" description="Disordered" evidence="1">
    <location>
        <begin position="16"/>
        <end position="56"/>
    </location>
</feature>
<proteinExistence type="predicted"/>
<keyword evidence="3" id="KW-1185">Reference proteome</keyword>
<accession>A0AAE8N1Q6</accession>
<reference evidence="2" key="1">
    <citation type="submission" date="2018-03" db="EMBL/GenBank/DDBJ databases">
        <authorList>
            <person name="Guldener U."/>
        </authorList>
    </citation>
    <scope>NUCLEOTIDE SEQUENCE</scope>
</reference>
<comment type="caution">
    <text evidence="2">The sequence shown here is derived from an EMBL/GenBank/DDBJ whole genome shotgun (WGS) entry which is preliminary data.</text>
</comment>
<organism evidence="2 3">
    <name type="scientific">Cephalotrichum gorgonifer</name>
    <dbReference type="NCBI Taxonomy" id="2041049"/>
    <lineage>
        <taxon>Eukaryota</taxon>
        <taxon>Fungi</taxon>
        <taxon>Dikarya</taxon>
        <taxon>Ascomycota</taxon>
        <taxon>Pezizomycotina</taxon>
        <taxon>Sordariomycetes</taxon>
        <taxon>Hypocreomycetidae</taxon>
        <taxon>Microascales</taxon>
        <taxon>Microascaceae</taxon>
        <taxon>Cephalotrichum</taxon>
    </lineage>
</organism>
<dbReference type="AlphaFoldDB" id="A0AAE8N1Q6"/>
<evidence type="ECO:0000313" key="3">
    <source>
        <dbReference type="Proteomes" id="UP001187682"/>
    </source>
</evidence>
<evidence type="ECO:0000256" key="1">
    <source>
        <dbReference type="SAM" id="MobiDB-lite"/>
    </source>
</evidence>